<protein>
    <recommendedName>
        <fullName evidence="8">ATP11-domain-containing protein</fullName>
    </recommendedName>
</protein>
<feature type="region of interest" description="Disordered" evidence="5">
    <location>
        <begin position="89"/>
        <end position="115"/>
    </location>
</feature>
<evidence type="ECO:0000313" key="7">
    <source>
        <dbReference type="Proteomes" id="UP000237438"/>
    </source>
</evidence>
<comment type="subcellular location">
    <subcellularLocation>
        <location evidence="1">Mitochondrion</location>
    </subcellularLocation>
</comment>
<sequence length="282" mass="32127">MAMASTRTIVAGLRSPPRMMQKRWAQVYDTRFRSLATDRDRVFEKYREKLEDKVKEHGLRNTNQLRDVYKEKIEALKKENFIPIPSASQGVHSFPSSIQSPPPQPPSSTEPIRSSSTSAIKRLSAYIDLDKICALPVKEIEAIWPLAQNHPSFILPLIRENQGAEIHYLQWTFPAKNVTTILFTHLAEFKLRGEYSQPHTTITHHLELAEEKGIVLLRGDVVEGRGVSVDEAKWLLFCLQRFYGGLGEENNTGKRKGMVEKFGQGDLNFSVEELIQEAKKVV</sequence>
<name>A0A2S4PVZ8_9PEZI</name>
<dbReference type="OrthoDB" id="16535at2759"/>
<gene>
    <name evidence="6" type="ORF">EPUL_001947</name>
</gene>
<evidence type="ECO:0000256" key="1">
    <source>
        <dbReference type="ARBA" id="ARBA00004173"/>
    </source>
</evidence>
<evidence type="ECO:0000256" key="5">
    <source>
        <dbReference type="SAM" id="MobiDB-lite"/>
    </source>
</evidence>
<dbReference type="Proteomes" id="UP000237438">
    <property type="component" value="Unassembled WGS sequence"/>
</dbReference>
<keyword evidence="4" id="KW-0496">Mitochondrion</keyword>
<evidence type="ECO:0000313" key="6">
    <source>
        <dbReference type="EMBL" id="POS86211.1"/>
    </source>
</evidence>
<accession>A0A2S4PVZ8</accession>
<keyword evidence="3" id="KW-0809">Transit peptide</keyword>
<proteinExistence type="inferred from homology"/>
<dbReference type="GO" id="GO:0005739">
    <property type="term" value="C:mitochondrion"/>
    <property type="evidence" value="ECO:0007669"/>
    <property type="project" value="UniProtKB-SubCell"/>
</dbReference>
<dbReference type="AlphaFoldDB" id="A0A2S4PVZ8"/>
<keyword evidence="7" id="KW-1185">Reference proteome</keyword>
<dbReference type="STRING" id="225359.A0A2S4PVZ8"/>
<dbReference type="Pfam" id="PF06644">
    <property type="entry name" value="ATP11"/>
    <property type="match status" value="2"/>
</dbReference>
<evidence type="ECO:0000256" key="4">
    <source>
        <dbReference type="ARBA" id="ARBA00023128"/>
    </source>
</evidence>
<comment type="caution">
    <text evidence="6">The sequence shown here is derived from an EMBL/GenBank/DDBJ whole genome shotgun (WGS) entry which is preliminary data.</text>
</comment>
<comment type="similarity">
    <text evidence="2">Belongs to the ATP11 family.</text>
</comment>
<dbReference type="InterPro" id="IPR010591">
    <property type="entry name" value="ATP11"/>
</dbReference>
<dbReference type="PANTHER" id="PTHR13126:SF0">
    <property type="entry name" value="ATP SYNTHASE MITOCHONDRIAL F1 COMPLEX ASSEMBLY FACTOR 1"/>
    <property type="match status" value="1"/>
</dbReference>
<evidence type="ECO:0000256" key="2">
    <source>
        <dbReference type="ARBA" id="ARBA00009116"/>
    </source>
</evidence>
<evidence type="ECO:0000256" key="3">
    <source>
        <dbReference type="ARBA" id="ARBA00022946"/>
    </source>
</evidence>
<dbReference type="EMBL" id="PEDP01000379">
    <property type="protein sequence ID" value="POS86211.1"/>
    <property type="molecule type" value="Genomic_DNA"/>
</dbReference>
<organism evidence="6 7">
    <name type="scientific">Erysiphe pulchra</name>
    <dbReference type="NCBI Taxonomy" id="225359"/>
    <lineage>
        <taxon>Eukaryota</taxon>
        <taxon>Fungi</taxon>
        <taxon>Dikarya</taxon>
        <taxon>Ascomycota</taxon>
        <taxon>Pezizomycotina</taxon>
        <taxon>Leotiomycetes</taxon>
        <taxon>Erysiphales</taxon>
        <taxon>Erysiphaceae</taxon>
        <taxon>Erysiphe</taxon>
    </lineage>
</organism>
<dbReference type="GO" id="GO:0033615">
    <property type="term" value="P:mitochondrial proton-transporting ATP synthase complex assembly"/>
    <property type="evidence" value="ECO:0007669"/>
    <property type="project" value="TreeGrafter"/>
</dbReference>
<reference evidence="6 7" key="1">
    <citation type="submission" date="2017-10" db="EMBL/GenBank/DDBJ databases">
        <title>Development of genomic resources for the powdery mildew, Erysiphe pulchra.</title>
        <authorList>
            <person name="Wadl P.A."/>
            <person name="Mack B.M."/>
            <person name="Moore G."/>
            <person name="Beltz S.B."/>
        </authorList>
    </citation>
    <scope>NUCLEOTIDE SEQUENCE [LARGE SCALE GENOMIC DNA]</scope>
    <source>
        <strain evidence="6">Cflorida</strain>
    </source>
</reference>
<dbReference type="PANTHER" id="PTHR13126">
    <property type="entry name" value="CHAPERONE ATP11"/>
    <property type="match status" value="1"/>
</dbReference>
<evidence type="ECO:0008006" key="8">
    <source>
        <dbReference type="Google" id="ProtNLM"/>
    </source>
</evidence>